<proteinExistence type="predicted"/>
<gene>
    <name evidence="1" type="ORF">CCAX7_16340</name>
</gene>
<name>A0A402CZ30_9BACT</name>
<evidence type="ECO:0000313" key="1">
    <source>
        <dbReference type="EMBL" id="BDI29583.1"/>
    </source>
</evidence>
<sequence length="334" mass="37132">MSAEAGRQVESLESSQFERRPNPVDAGFTAEQGEHSAMKIRRRLADLSPQDLDDYSIWISIMDDYDEDEDEELDTDSRWTLTPYMRPYDPNKPVRMDLVCVVAADFLLADGDKFTGYLKYKGAGMDSIEHVQPAIVSEHGQIDFYSGVFQPSVEQQDAACSVIGKRRAEIFPVTFESRVEIAGHETVGYVDDFYFYEDTKNSGGNVQSVNAPERSGSEAVESEGFIDSIEALGWLEQADNKERTISEDGSTRLSVEYSLNLVRELYAGGAAQVLALGIVVEDDAEEASSLKVILPKDLKSRATLFAIEARALREMDTPFDPAGERGQDSFTLGW</sequence>
<accession>A0A402CZ30</accession>
<organism evidence="1 2">
    <name type="scientific">Capsulimonas corticalis</name>
    <dbReference type="NCBI Taxonomy" id="2219043"/>
    <lineage>
        <taxon>Bacteria</taxon>
        <taxon>Bacillati</taxon>
        <taxon>Armatimonadota</taxon>
        <taxon>Armatimonadia</taxon>
        <taxon>Capsulimonadales</taxon>
        <taxon>Capsulimonadaceae</taxon>
        <taxon>Capsulimonas</taxon>
    </lineage>
</organism>
<dbReference type="KEGG" id="ccot:CCAX7_16340"/>
<dbReference type="AlphaFoldDB" id="A0A402CZ30"/>
<reference evidence="1 2" key="1">
    <citation type="journal article" date="2019" name="Int. J. Syst. Evol. Microbiol.">
        <title>Capsulimonas corticalis gen. nov., sp. nov., an aerobic capsulated bacterium, of a novel bacterial order, Capsulimonadales ord. nov., of the class Armatimonadia of the phylum Armatimonadetes.</title>
        <authorList>
            <person name="Li J."/>
            <person name="Kudo C."/>
            <person name="Tonouchi A."/>
        </authorList>
    </citation>
    <scope>NUCLEOTIDE SEQUENCE [LARGE SCALE GENOMIC DNA]</scope>
    <source>
        <strain evidence="1 2">AX-7</strain>
    </source>
</reference>
<dbReference type="Proteomes" id="UP000287394">
    <property type="component" value="Chromosome"/>
</dbReference>
<evidence type="ECO:0000313" key="2">
    <source>
        <dbReference type="Proteomes" id="UP000287394"/>
    </source>
</evidence>
<protein>
    <submittedName>
        <fullName evidence="1">Uncharacterized protein</fullName>
    </submittedName>
</protein>
<dbReference type="EMBL" id="AP025739">
    <property type="protein sequence ID" value="BDI29583.1"/>
    <property type="molecule type" value="Genomic_DNA"/>
</dbReference>
<keyword evidence="2" id="KW-1185">Reference proteome</keyword>